<dbReference type="EMBL" id="QDKN01000001">
    <property type="protein sequence ID" value="NPT29801.1"/>
    <property type="molecule type" value="Genomic_DNA"/>
</dbReference>
<evidence type="ECO:0000313" key="2">
    <source>
        <dbReference type="EMBL" id="NPT29801.1"/>
    </source>
</evidence>
<organism evidence="2 3">
    <name type="scientific">Vreelandella venusta</name>
    <dbReference type="NCBI Taxonomy" id="44935"/>
    <lineage>
        <taxon>Bacteria</taxon>
        <taxon>Pseudomonadati</taxon>
        <taxon>Pseudomonadota</taxon>
        <taxon>Gammaproteobacteria</taxon>
        <taxon>Oceanospirillales</taxon>
        <taxon>Halomonadaceae</taxon>
        <taxon>Vreelandella</taxon>
    </lineage>
</organism>
<reference evidence="2 3" key="1">
    <citation type="submission" date="2018-04" db="EMBL/GenBank/DDBJ databases">
        <authorList>
            <person name="Li G."/>
            <person name="Du W."/>
            <person name="Bai Y."/>
        </authorList>
    </citation>
    <scope>NUCLEOTIDE SEQUENCE [LARGE SCALE GENOMIC DNA]</scope>
    <source>
        <strain evidence="2 3">YYYZ-3</strain>
    </source>
</reference>
<evidence type="ECO:0000313" key="3">
    <source>
        <dbReference type="Proteomes" id="UP001318401"/>
    </source>
</evidence>
<dbReference type="Proteomes" id="UP001318401">
    <property type="component" value="Unassembled WGS sequence"/>
</dbReference>
<comment type="caution">
    <text evidence="2">The sequence shown here is derived from an EMBL/GenBank/DDBJ whole genome shotgun (WGS) entry which is preliminary data.</text>
</comment>
<sequence>MKGLGEKCAACGAIMRTTQRRRITNQHQEAVLQCYRCRRLWGVHLHFSPVRAYKRSKAESEISEKESEAVCVLVDERICYPDELCFFGDMCGKCGSFFRVRTSRRVSEYFKVFYLSCTGPKCEAKIKVDMSVQMRRVNT</sequence>
<keyword evidence="3" id="KW-1185">Reference proteome</keyword>
<accession>A0ABX2BA97</accession>
<name>A0ABX2BA97_9GAMM</name>
<evidence type="ECO:0000259" key="1">
    <source>
        <dbReference type="Pfam" id="PF04606"/>
    </source>
</evidence>
<feature type="domain" description="Zinc finger Ogr/Delta-type" evidence="1">
    <location>
        <begin position="90"/>
        <end position="132"/>
    </location>
</feature>
<dbReference type="Pfam" id="PF04606">
    <property type="entry name" value="Ogr_Delta"/>
    <property type="match status" value="1"/>
</dbReference>
<dbReference type="InterPro" id="IPR007684">
    <property type="entry name" value="Znf_Ogr/Delta"/>
</dbReference>
<protein>
    <recommendedName>
        <fullName evidence="1">Zinc finger Ogr/Delta-type domain-containing protein</fullName>
    </recommendedName>
</protein>
<gene>
    <name evidence="2" type="ORF">DDR56_04320</name>
</gene>
<proteinExistence type="predicted"/>